<dbReference type="Gene3D" id="3.60.40.10">
    <property type="entry name" value="PPM-type phosphatase domain"/>
    <property type="match status" value="1"/>
</dbReference>
<dbReference type="SMART" id="SM00331">
    <property type="entry name" value="PP2C_SIG"/>
    <property type="match status" value="1"/>
</dbReference>
<dbReference type="PANTHER" id="PTHR12320:SF81">
    <property type="entry name" value="PROTEIN PHOSPHATASE 2C 23-RELATED"/>
    <property type="match status" value="1"/>
</dbReference>
<dbReference type="GO" id="GO:0046872">
    <property type="term" value="F:metal ion binding"/>
    <property type="evidence" value="ECO:0007669"/>
    <property type="project" value="UniProtKB-UniRule"/>
</dbReference>
<dbReference type="PROSITE" id="PS51746">
    <property type="entry name" value="PPM_2"/>
    <property type="match status" value="1"/>
</dbReference>
<dbReference type="AlphaFoldDB" id="A0AAV6WYJ2"/>
<dbReference type="GO" id="GO:0004722">
    <property type="term" value="F:protein serine/threonine phosphatase activity"/>
    <property type="evidence" value="ECO:0007669"/>
    <property type="project" value="UniProtKB-EC"/>
</dbReference>
<comment type="cofactor">
    <cofactor evidence="1">
        <name>Mn(2+)</name>
        <dbReference type="ChEBI" id="CHEBI:29035"/>
    </cofactor>
</comment>
<comment type="similarity">
    <text evidence="1">Belongs to the PP2C family.</text>
</comment>
<dbReference type="PANTHER" id="PTHR12320">
    <property type="entry name" value="PROTEIN PHOSPHATASE 2C"/>
    <property type="match status" value="1"/>
</dbReference>
<evidence type="ECO:0000256" key="1">
    <source>
        <dbReference type="RuleBase" id="RU366020"/>
    </source>
</evidence>
<evidence type="ECO:0000313" key="4">
    <source>
        <dbReference type="Proteomes" id="UP000826271"/>
    </source>
</evidence>
<protein>
    <recommendedName>
        <fullName evidence="1">Protein phosphatase</fullName>
        <ecNumber evidence="1">3.1.3.16</ecNumber>
    </recommendedName>
</protein>
<dbReference type="InterPro" id="IPR039123">
    <property type="entry name" value="PPTC7"/>
</dbReference>
<gene>
    <name evidence="3" type="ORF">BUALT_Bualt12G0025300</name>
</gene>
<comment type="caution">
    <text evidence="3">The sequence shown here is derived from an EMBL/GenBank/DDBJ whole genome shotgun (WGS) entry which is preliminary data.</text>
</comment>
<dbReference type="SUPFAM" id="SSF81606">
    <property type="entry name" value="PP2C-like"/>
    <property type="match status" value="1"/>
</dbReference>
<proteinExistence type="inferred from homology"/>
<dbReference type="Proteomes" id="UP000826271">
    <property type="component" value="Unassembled WGS sequence"/>
</dbReference>
<sequence>MIRVSKDVGGWARKGNIYACEYARENVKNAAYVVADLSPDDMDPKKVLIEAFFNTEAKGSSTTSIVTLIGNTIWAANLGGQNQTTTLHSTYNLELSQATMDLMMIADSFYIPKHNLSKPRGEDAHFFSHDSQVIGVSDGVGGWAKRGIDAGEYARELMRNAADAVEDLSPGDVDPKEVLIQAFLNTEAKGSATACIITLAGDNILRAANLGDSGFCVIRAGKTFYKSPVQQYRFNYPYQMGRSCGASPEEAEEIAVAVESGDVIIVGTDGLFDNVFPEDIEAAVELCLEEEKSPEIMAWTLARAALEKSLETTTASPFEMAAYEAGVEHFGGKYDDITVVVAFVVPHCLYSK</sequence>
<dbReference type="EMBL" id="WHWC01000012">
    <property type="protein sequence ID" value="KAG8372040.1"/>
    <property type="molecule type" value="Genomic_DNA"/>
</dbReference>
<keyword evidence="4" id="KW-1185">Reference proteome</keyword>
<comment type="catalytic activity">
    <reaction evidence="1">
        <text>O-phospho-L-threonyl-[protein] + H2O = L-threonyl-[protein] + phosphate</text>
        <dbReference type="Rhea" id="RHEA:47004"/>
        <dbReference type="Rhea" id="RHEA-COMP:11060"/>
        <dbReference type="Rhea" id="RHEA-COMP:11605"/>
        <dbReference type="ChEBI" id="CHEBI:15377"/>
        <dbReference type="ChEBI" id="CHEBI:30013"/>
        <dbReference type="ChEBI" id="CHEBI:43474"/>
        <dbReference type="ChEBI" id="CHEBI:61977"/>
        <dbReference type="EC" id="3.1.3.16"/>
    </reaction>
</comment>
<feature type="domain" description="PPM-type phosphatase" evidence="2">
    <location>
        <begin position="105"/>
        <end position="344"/>
    </location>
</feature>
<name>A0AAV6WYJ2_9LAMI</name>
<dbReference type="InterPro" id="IPR036457">
    <property type="entry name" value="PPM-type-like_dom_sf"/>
</dbReference>
<keyword evidence="1" id="KW-0479">Metal-binding</keyword>
<organism evidence="3 4">
    <name type="scientific">Buddleja alternifolia</name>
    <dbReference type="NCBI Taxonomy" id="168488"/>
    <lineage>
        <taxon>Eukaryota</taxon>
        <taxon>Viridiplantae</taxon>
        <taxon>Streptophyta</taxon>
        <taxon>Embryophyta</taxon>
        <taxon>Tracheophyta</taxon>
        <taxon>Spermatophyta</taxon>
        <taxon>Magnoliopsida</taxon>
        <taxon>eudicotyledons</taxon>
        <taxon>Gunneridae</taxon>
        <taxon>Pentapetalae</taxon>
        <taxon>asterids</taxon>
        <taxon>lamiids</taxon>
        <taxon>Lamiales</taxon>
        <taxon>Scrophulariaceae</taxon>
        <taxon>Buddlejeae</taxon>
        <taxon>Buddleja</taxon>
    </lineage>
</organism>
<keyword evidence="1" id="KW-0460">Magnesium</keyword>
<comment type="catalytic activity">
    <reaction evidence="1">
        <text>O-phospho-L-seryl-[protein] + H2O = L-seryl-[protein] + phosphate</text>
        <dbReference type="Rhea" id="RHEA:20629"/>
        <dbReference type="Rhea" id="RHEA-COMP:9863"/>
        <dbReference type="Rhea" id="RHEA-COMP:11604"/>
        <dbReference type="ChEBI" id="CHEBI:15377"/>
        <dbReference type="ChEBI" id="CHEBI:29999"/>
        <dbReference type="ChEBI" id="CHEBI:43474"/>
        <dbReference type="ChEBI" id="CHEBI:83421"/>
        <dbReference type="EC" id="3.1.3.16"/>
    </reaction>
</comment>
<comment type="cofactor">
    <cofactor evidence="1">
        <name>Mg(2+)</name>
        <dbReference type="ChEBI" id="CHEBI:18420"/>
    </cofactor>
</comment>
<keyword evidence="1" id="KW-0904">Protein phosphatase</keyword>
<evidence type="ECO:0000259" key="2">
    <source>
        <dbReference type="PROSITE" id="PS51746"/>
    </source>
</evidence>
<accession>A0AAV6WYJ2</accession>
<dbReference type="EC" id="3.1.3.16" evidence="1"/>
<keyword evidence="1" id="KW-0464">Manganese</keyword>
<reference evidence="3" key="1">
    <citation type="submission" date="2019-10" db="EMBL/GenBank/DDBJ databases">
        <authorList>
            <person name="Zhang R."/>
            <person name="Pan Y."/>
            <person name="Wang J."/>
            <person name="Ma R."/>
            <person name="Yu S."/>
        </authorList>
    </citation>
    <scope>NUCLEOTIDE SEQUENCE</scope>
    <source>
        <strain evidence="3">LA-IB0</strain>
        <tissue evidence="3">Leaf</tissue>
    </source>
</reference>
<keyword evidence="1" id="KW-0378">Hydrolase</keyword>
<dbReference type="SMART" id="SM00332">
    <property type="entry name" value="PP2Cc"/>
    <property type="match status" value="1"/>
</dbReference>
<dbReference type="InterPro" id="IPR001932">
    <property type="entry name" value="PPM-type_phosphatase-like_dom"/>
</dbReference>
<evidence type="ECO:0000313" key="3">
    <source>
        <dbReference type="EMBL" id="KAG8372040.1"/>
    </source>
</evidence>